<dbReference type="InterPro" id="IPR001611">
    <property type="entry name" value="Leu-rich_rpt"/>
</dbReference>
<dbReference type="SMART" id="SM00369">
    <property type="entry name" value="LRR_TYP"/>
    <property type="match status" value="3"/>
</dbReference>
<keyword evidence="4" id="KW-0732">Signal</keyword>
<organism evidence="6">
    <name type="scientific">Cuerna arida</name>
    <dbReference type="NCBI Taxonomy" id="1464854"/>
    <lineage>
        <taxon>Eukaryota</taxon>
        <taxon>Metazoa</taxon>
        <taxon>Ecdysozoa</taxon>
        <taxon>Arthropoda</taxon>
        <taxon>Hexapoda</taxon>
        <taxon>Insecta</taxon>
        <taxon>Pterygota</taxon>
        <taxon>Neoptera</taxon>
        <taxon>Paraneoptera</taxon>
        <taxon>Hemiptera</taxon>
        <taxon>Auchenorrhyncha</taxon>
        <taxon>Membracoidea</taxon>
        <taxon>Cicadellidae</taxon>
        <taxon>Cicadellinae</taxon>
        <taxon>Proconiini</taxon>
        <taxon>Cuerna</taxon>
    </lineage>
</organism>
<keyword evidence="3" id="KW-0812">Transmembrane</keyword>
<gene>
    <name evidence="5" type="ORF">g.19086</name>
    <name evidence="6" type="ORF">g.19096</name>
</gene>
<evidence type="ECO:0008006" key="7">
    <source>
        <dbReference type="Google" id="ProtNLM"/>
    </source>
</evidence>
<keyword evidence="2" id="KW-0677">Repeat</keyword>
<feature type="signal peptide" evidence="4">
    <location>
        <begin position="1"/>
        <end position="20"/>
    </location>
</feature>
<evidence type="ECO:0000256" key="4">
    <source>
        <dbReference type="SAM" id="SignalP"/>
    </source>
</evidence>
<dbReference type="SUPFAM" id="SSF52058">
    <property type="entry name" value="L domain-like"/>
    <property type="match status" value="1"/>
</dbReference>
<evidence type="ECO:0000313" key="5">
    <source>
        <dbReference type="EMBL" id="JAS57378.1"/>
    </source>
</evidence>
<feature type="transmembrane region" description="Helical" evidence="3">
    <location>
        <begin position="404"/>
        <end position="424"/>
    </location>
</feature>
<evidence type="ECO:0000256" key="3">
    <source>
        <dbReference type="SAM" id="Phobius"/>
    </source>
</evidence>
<evidence type="ECO:0000256" key="1">
    <source>
        <dbReference type="ARBA" id="ARBA00022614"/>
    </source>
</evidence>
<accession>A0A1B6GCA0</accession>
<keyword evidence="3" id="KW-0472">Membrane</keyword>
<sequence length="469" mass="53130">MKSLAALVLVAAIVTNQVMGDCIEGNCTEPVMSLDLGAIFPFFGPVNIDSDDDSVSDLSDDTIEPFHSKINNSLPENEMFSVNFMEIISFADDSDSSPDLPDNLNPGLQIIFSQKPVMESFAVLDLSGKNLTGDEITDELRRRQPVHSLVLSNSRIQGLSMNTFKPVESTLQELHMDNCSVSLDAFYRLSNLRVLNLSNNGLTTFEWYPQLSDTLEVLDLSHNKLPEVRPELSVLTSLKNLNLSHNWIKSVNEYPLSLLPNLEVISLTMNFLNNATFTSLQKLTQVDLDWNYLRTFGDGVQLPSYLINIKLASNPWDCDCGMIHARDSYNVQDLDILQCAVYTSYTVCSNDNCIRNFLPEEADDEVVSLTKESIHHRGCTGLVDQWYLFREGITRLREHDPEKFLRLELLFLLAVLVVVLCLLLRQPCTKKQLDRQSWLKIQQIPYLKIDDLKKPEEVSYNKVDTPEKA</sequence>
<dbReference type="EMBL" id="GECZ01009846">
    <property type="protein sequence ID" value="JAS59923.1"/>
    <property type="molecule type" value="Transcribed_RNA"/>
</dbReference>
<dbReference type="PANTHER" id="PTHR24366:SF171">
    <property type="entry name" value="LEUCINE RICH REPEAT NEURONAL 4"/>
    <property type="match status" value="1"/>
</dbReference>
<dbReference type="AlphaFoldDB" id="A0A1B6GCA0"/>
<keyword evidence="3" id="KW-1133">Transmembrane helix</keyword>
<dbReference type="PANTHER" id="PTHR24366">
    <property type="entry name" value="IG(IMMUNOGLOBULIN) AND LRR(LEUCINE RICH REPEAT) DOMAINS"/>
    <property type="match status" value="1"/>
</dbReference>
<dbReference type="InterPro" id="IPR003591">
    <property type="entry name" value="Leu-rich_rpt_typical-subtyp"/>
</dbReference>
<feature type="chain" id="PRO_5008583469" description="LRRCT domain-containing protein" evidence="4">
    <location>
        <begin position="21"/>
        <end position="469"/>
    </location>
</feature>
<evidence type="ECO:0000256" key="2">
    <source>
        <dbReference type="ARBA" id="ARBA00022737"/>
    </source>
</evidence>
<dbReference type="PROSITE" id="PS51450">
    <property type="entry name" value="LRR"/>
    <property type="match status" value="3"/>
</dbReference>
<proteinExistence type="predicted"/>
<dbReference type="Gene3D" id="3.80.10.10">
    <property type="entry name" value="Ribonuclease Inhibitor"/>
    <property type="match status" value="1"/>
</dbReference>
<protein>
    <recommendedName>
        <fullName evidence="7">LRRCT domain-containing protein</fullName>
    </recommendedName>
</protein>
<name>A0A1B6GCA0_9HEMI</name>
<keyword evidence="1" id="KW-0433">Leucine-rich repeat</keyword>
<reference evidence="6" key="1">
    <citation type="submission" date="2015-11" db="EMBL/GenBank/DDBJ databases">
        <title>De novo transcriptome assembly of four potential Pierce s Disease insect vectors from Arizona vineyards.</title>
        <authorList>
            <person name="Tassone E.E."/>
        </authorList>
    </citation>
    <scope>NUCLEOTIDE SEQUENCE</scope>
</reference>
<dbReference type="Pfam" id="PF13855">
    <property type="entry name" value="LRR_8"/>
    <property type="match status" value="1"/>
</dbReference>
<dbReference type="Pfam" id="PF00560">
    <property type="entry name" value="LRR_1"/>
    <property type="match status" value="1"/>
</dbReference>
<evidence type="ECO:0000313" key="6">
    <source>
        <dbReference type="EMBL" id="JAS59923.1"/>
    </source>
</evidence>
<dbReference type="InterPro" id="IPR032675">
    <property type="entry name" value="LRR_dom_sf"/>
</dbReference>
<dbReference type="EMBL" id="GECZ01012391">
    <property type="protein sequence ID" value="JAS57378.1"/>
    <property type="molecule type" value="Transcribed_RNA"/>
</dbReference>